<accession>A0AAV1JI46</accession>
<evidence type="ECO:0000313" key="2">
    <source>
        <dbReference type="EMBL" id="CAK1547875.1"/>
    </source>
</evidence>
<feature type="compositionally biased region" description="Basic and acidic residues" evidence="1">
    <location>
        <begin position="114"/>
        <end position="129"/>
    </location>
</feature>
<dbReference type="EMBL" id="CAVLEF010000009">
    <property type="protein sequence ID" value="CAK1547875.1"/>
    <property type="molecule type" value="Genomic_DNA"/>
</dbReference>
<keyword evidence="3" id="KW-1185">Reference proteome</keyword>
<dbReference type="Proteomes" id="UP001497472">
    <property type="component" value="Unassembled WGS sequence"/>
</dbReference>
<protein>
    <submittedName>
        <fullName evidence="2">Uncharacterized protein</fullName>
    </submittedName>
</protein>
<name>A0AAV1JI46_9NEOP</name>
<dbReference type="AlphaFoldDB" id="A0AAV1JI46"/>
<comment type="caution">
    <text evidence="2">The sequence shown here is derived from an EMBL/GenBank/DDBJ whole genome shotgun (WGS) entry which is preliminary data.</text>
</comment>
<organism evidence="2 3">
    <name type="scientific">Leptosia nina</name>
    <dbReference type="NCBI Taxonomy" id="320188"/>
    <lineage>
        <taxon>Eukaryota</taxon>
        <taxon>Metazoa</taxon>
        <taxon>Ecdysozoa</taxon>
        <taxon>Arthropoda</taxon>
        <taxon>Hexapoda</taxon>
        <taxon>Insecta</taxon>
        <taxon>Pterygota</taxon>
        <taxon>Neoptera</taxon>
        <taxon>Endopterygota</taxon>
        <taxon>Lepidoptera</taxon>
        <taxon>Glossata</taxon>
        <taxon>Ditrysia</taxon>
        <taxon>Papilionoidea</taxon>
        <taxon>Pieridae</taxon>
        <taxon>Pierinae</taxon>
        <taxon>Leptosia</taxon>
    </lineage>
</organism>
<evidence type="ECO:0000313" key="3">
    <source>
        <dbReference type="Proteomes" id="UP001497472"/>
    </source>
</evidence>
<feature type="region of interest" description="Disordered" evidence="1">
    <location>
        <begin position="76"/>
        <end position="129"/>
    </location>
</feature>
<gene>
    <name evidence="2" type="ORF">LNINA_LOCUS7313</name>
</gene>
<evidence type="ECO:0000256" key="1">
    <source>
        <dbReference type="SAM" id="MobiDB-lite"/>
    </source>
</evidence>
<proteinExistence type="predicted"/>
<sequence>MEEVKAQNAVSVPTQTNLGGIHAVGAYALSNGFSRTTTGWTAECQLRGPEEIVKCRQRSNRIEEKELCILAKSHCSEPATPHDTHQRSANGPPGVESQRETAPRERQRRYRVLSRRDPQQTRRAELSQS</sequence>
<reference evidence="2 3" key="1">
    <citation type="submission" date="2023-11" db="EMBL/GenBank/DDBJ databases">
        <authorList>
            <person name="Okamura Y."/>
        </authorList>
    </citation>
    <scope>NUCLEOTIDE SEQUENCE [LARGE SCALE GENOMIC DNA]</scope>
</reference>